<dbReference type="PANTHER" id="PTHR31111">
    <property type="entry name" value="BNAA05G37150D PROTEIN-RELATED"/>
    <property type="match status" value="1"/>
</dbReference>
<dbReference type="SMART" id="SM00256">
    <property type="entry name" value="FBOX"/>
    <property type="match status" value="1"/>
</dbReference>
<dbReference type="InterPro" id="IPR013187">
    <property type="entry name" value="F-box-assoc_dom_typ3"/>
</dbReference>
<dbReference type="PANTHER" id="PTHR31111:SF87">
    <property type="entry name" value="F-BOX DOMAIN-CONTAINING PROTEIN"/>
    <property type="match status" value="1"/>
</dbReference>
<dbReference type="Pfam" id="PF08268">
    <property type="entry name" value="FBA_3"/>
    <property type="match status" value="1"/>
</dbReference>
<dbReference type="Proteomes" id="UP001291623">
    <property type="component" value="Unassembled WGS sequence"/>
</dbReference>
<dbReference type="AlphaFoldDB" id="A0AAE1VLX8"/>
<dbReference type="InterPro" id="IPR017451">
    <property type="entry name" value="F-box-assoc_interact_dom"/>
</dbReference>
<dbReference type="NCBIfam" id="TIGR01640">
    <property type="entry name" value="F_box_assoc_1"/>
    <property type="match status" value="1"/>
</dbReference>
<evidence type="ECO:0000313" key="2">
    <source>
        <dbReference type="EMBL" id="KAK4374047.1"/>
    </source>
</evidence>
<protein>
    <recommendedName>
        <fullName evidence="1">F-box domain-containing protein</fullName>
    </recommendedName>
</protein>
<dbReference type="EMBL" id="JAVYJV010000003">
    <property type="protein sequence ID" value="KAK4374047.1"/>
    <property type="molecule type" value="Genomic_DNA"/>
</dbReference>
<dbReference type="InterPro" id="IPR036047">
    <property type="entry name" value="F-box-like_dom_sf"/>
</dbReference>
<reference evidence="2" key="1">
    <citation type="submission" date="2023-12" db="EMBL/GenBank/DDBJ databases">
        <title>Genome assembly of Anisodus tanguticus.</title>
        <authorList>
            <person name="Wang Y.-J."/>
        </authorList>
    </citation>
    <scope>NUCLEOTIDE SEQUENCE</scope>
    <source>
        <strain evidence="2">KB-2021</strain>
        <tissue evidence="2">Leaf</tissue>
    </source>
</reference>
<dbReference type="Gene3D" id="1.20.1280.50">
    <property type="match status" value="1"/>
</dbReference>
<dbReference type="Pfam" id="PF00646">
    <property type="entry name" value="F-box"/>
    <property type="match status" value="1"/>
</dbReference>
<gene>
    <name evidence="2" type="ORF">RND71_004724</name>
</gene>
<accession>A0AAE1VLX8</accession>
<dbReference type="SUPFAM" id="SSF81383">
    <property type="entry name" value="F-box domain"/>
    <property type="match status" value="1"/>
</dbReference>
<evidence type="ECO:0000259" key="1">
    <source>
        <dbReference type="PROSITE" id="PS50181"/>
    </source>
</evidence>
<proteinExistence type="predicted"/>
<name>A0AAE1VLX8_9SOLA</name>
<dbReference type="InterPro" id="IPR001810">
    <property type="entry name" value="F-box_dom"/>
</dbReference>
<evidence type="ECO:0000313" key="3">
    <source>
        <dbReference type="Proteomes" id="UP001291623"/>
    </source>
</evidence>
<sequence length="233" mass="27027">MIVYHNQVYMEKNNNIVACIPHELVVEILKKVPAKYLMRFKCVSKSFCSIISESLFIESHQKSCVSEFLINRLALTPEDVIYNFSKREEYKDLACPIQYLDQPCFQDLEFMQSIHSLVCLWNIAGQVAICNPFTKQNVFLPYDQPAEIYGTICSLGFDPTTKKHKVFKAHIENRELRYWIFTIGLDKSWRQIPSCAKFYPAKNNCVYIDGVIYFVNQLACNIVAFGVGDEKFI</sequence>
<keyword evidence="3" id="KW-1185">Reference proteome</keyword>
<feature type="domain" description="F-box" evidence="1">
    <location>
        <begin position="14"/>
        <end position="60"/>
    </location>
</feature>
<comment type="caution">
    <text evidence="2">The sequence shown here is derived from an EMBL/GenBank/DDBJ whole genome shotgun (WGS) entry which is preliminary data.</text>
</comment>
<organism evidence="2 3">
    <name type="scientific">Anisodus tanguticus</name>
    <dbReference type="NCBI Taxonomy" id="243964"/>
    <lineage>
        <taxon>Eukaryota</taxon>
        <taxon>Viridiplantae</taxon>
        <taxon>Streptophyta</taxon>
        <taxon>Embryophyta</taxon>
        <taxon>Tracheophyta</taxon>
        <taxon>Spermatophyta</taxon>
        <taxon>Magnoliopsida</taxon>
        <taxon>eudicotyledons</taxon>
        <taxon>Gunneridae</taxon>
        <taxon>Pentapetalae</taxon>
        <taxon>asterids</taxon>
        <taxon>lamiids</taxon>
        <taxon>Solanales</taxon>
        <taxon>Solanaceae</taxon>
        <taxon>Solanoideae</taxon>
        <taxon>Hyoscyameae</taxon>
        <taxon>Anisodus</taxon>
    </lineage>
</organism>
<dbReference type="PROSITE" id="PS50181">
    <property type="entry name" value="FBOX"/>
    <property type="match status" value="1"/>
</dbReference>